<dbReference type="Proteomes" id="UP001358586">
    <property type="component" value="Chromosome 3"/>
</dbReference>
<comment type="caution">
    <text evidence="1">The sequence shown here is derived from an EMBL/GenBank/DDBJ whole genome shotgun (WGS) entry which is preliminary data.</text>
</comment>
<accession>A0ABR0QIW3</accession>
<dbReference type="EMBL" id="JARKNE010000003">
    <property type="protein sequence ID" value="KAK5839188.1"/>
    <property type="molecule type" value="Genomic_DNA"/>
</dbReference>
<keyword evidence="2" id="KW-1185">Reference proteome</keyword>
<proteinExistence type="predicted"/>
<protein>
    <submittedName>
        <fullName evidence="1">Uncharacterized protein</fullName>
    </submittedName>
</protein>
<gene>
    <name evidence="1" type="ORF">PVK06_007958</name>
</gene>
<name>A0ABR0QIW3_GOSAR</name>
<evidence type="ECO:0000313" key="2">
    <source>
        <dbReference type="Proteomes" id="UP001358586"/>
    </source>
</evidence>
<sequence>MNLVLWLGVSVQMLKKFDRSNKKVVRSIVSTKKLKEKAKLVVLDRVLEEIMIVFSVGSAPSPQKMSHCNSGSQFTVVIQSRVQV</sequence>
<organism evidence="1 2">
    <name type="scientific">Gossypium arboreum</name>
    <name type="common">Tree cotton</name>
    <name type="synonym">Gossypium nanking</name>
    <dbReference type="NCBI Taxonomy" id="29729"/>
    <lineage>
        <taxon>Eukaryota</taxon>
        <taxon>Viridiplantae</taxon>
        <taxon>Streptophyta</taxon>
        <taxon>Embryophyta</taxon>
        <taxon>Tracheophyta</taxon>
        <taxon>Spermatophyta</taxon>
        <taxon>Magnoliopsida</taxon>
        <taxon>eudicotyledons</taxon>
        <taxon>Gunneridae</taxon>
        <taxon>Pentapetalae</taxon>
        <taxon>rosids</taxon>
        <taxon>malvids</taxon>
        <taxon>Malvales</taxon>
        <taxon>Malvaceae</taxon>
        <taxon>Malvoideae</taxon>
        <taxon>Gossypium</taxon>
    </lineage>
</organism>
<reference evidence="1 2" key="1">
    <citation type="submission" date="2023-03" db="EMBL/GenBank/DDBJ databases">
        <title>WGS of Gossypium arboreum.</title>
        <authorList>
            <person name="Yu D."/>
        </authorList>
    </citation>
    <scope>NUCLEOTIDE SEQUENCE [LARGE SCALE GENOMIC DNA]</scope>
    <source>
        <tissue evidence="1">Leaf</tissue>
    </source>
</reference>
<evidence type="ECO:0000313" key="1">
    <source>
        <dbReference type="EMBL" id="KAK5839188.1"/>
    </source>
</evidence>